<dbReference type="EMBL" id="BMXF01000001">
    <property type="protein sequence ID" value="GHB58367.1"/>
    <property type="molecule type" value="Genomic_DNA"/>
</dbReference>
<dbReference type="Gene3D" id="3.40.50.10610">
    <property type="entry name" value="ABC-type transport auxiliary lipoprotein component"/>
    <property type="match status" value="2"/>
</dbReference>
<dbReference type="InterPro" id="IPR011250">
    <property type="entry name" value="OMP/PagP_B-barrel"/>
</dbReference>
<evidence type="ECO:0000313" key="7">
    <source>
        <dbReference type="Proteomes" id="UP000598271"/>
    </source>
</evidence>
<evidence type="ECO:0000256" key="4">
    <source>
        <dbReference type="ARBA" id="ARBA00023139"/>
    </source>
</evidence>
<dbReference type="Gene3D" id="2.40.160.20">
    <property type="match status" value="1"/>
</dbReference>
<protein>
    <recommendedName>
        <fullName evidence="8">Curli production assembly/transport component CsgG</fullName>
    </recommendedName>
</protein>
<keyword evidence="5" id="KW-0449">Lipoprotein</keyword>
<dbReference type="PANTHER" id="PTHR41164:SF1">
    <property type="entry name" value="CURLI PRODUCTION ASSEMBLY_TRANSPORT COMPONENT CSGG"/>
    <property type="match status" value="1"/>
</dbReference>
<evidence type="ECO:0000256" key="5">
    <source>
        <dbReference type="ARBA" id="ARBA00023288"/>
    </source>
</evidence>
<name>A0A8J3D234_9BACT</name>
<dbReference type="SUPFAM" id="SSF56925">
    <property type="entry name" value="OMPA-like"/>
    <property type="match status" value="1"/>
</dbReference>
<dbReference type="RefSeq" id="WP_189563219.1">
    <property type="nucleotide sequence ID" value="NZ_BMXF01000001.1"/>
</dbReference>
<organism evidence="6 7">
    <name type="scientific">Persicitalea jodogahamensis</name>
    <dbReference type="NCBI Taxonomy" id="402147"/>
    <lineage>
        <taxon>Bacteria</taxon>
        <taxon>Pseudomonadati</taxon>
        <taxon>Bacteroidota</taxon>
        <taxon>Cytophagia</taxon>
        <taxon>Cytophagales</taxon>
        <taxon>Spirosomataceae</taxon>
        <taxon>Persicitalea</taxon>
    </lineage>
</organism>
<reference evidence="6 7" key="1">
    <citation type="journal article" date="2014" name="Int. J. Syst. Evol. Microbiol.">
        <title>Complete genome sequence of Corynebacterium casei LMG S-19264T (=DSM 44701T), isolated from a smear-ripened cheese.</title>
        <authorList>
            <consortium name="US DOE Joint Genome Institute (JGI-PGF)"/>
            <person name="Walter F."/>
            <person name="Albersmeier A."/>
            <person name="Kalinowski J."/>
            <person name="Ruckert C."/>
        </authorList>
    </citation>
    <scope>NUCLEOTIDE SEQUENCE [LARGE SCALE GENOMIC DNA]</scope>
    <source>
        <strain evidence="6 7">KCTC 12866</strain>
    </source>
</reference>
<keyword evidence="7" id="KW-1185">Reference proteome</keyword>
<evidence type="ECO:0008006" key="8">
    <source>
        <dbReference type="Google" id="ProtNLM"/>
    </source>
</evidence>
<dbReference type="PANTHER" id="PTHR41164">
    <property type="entry name" value="CURLI PRODUCTION ASSEMBLY/TRANSPORT COMPONENT CSGG"/>
    <property type="match status" value="1"/>
</dbReference>
<evidence type="ECO:0000256" key="2">
    <source>
        <dbReference type="ARBA" id="ARBA00022729"/>
    </source>
</evidence>
<sequence length="480" mass="52817">MHLKKYLFKPGLIALIAVLNGCRAYFHQPTTIHSARLGEETSVTEVLRTLPPPKEVLATAVYKFRDQTGQYKPAETSNFSTAVTQGATNILLKAMEDSKWFLNIERENVSNLLNERKIIRSSMTQYSNSNELLPPLLFAGMIIEGGIVSYDANIITGGAGLRYFGAGGSTEYRQDRVTVYLRAIATRSGKILKTVYSSKTILSQSVSASLFRYVRFKRILEAETGFSTNEPSQMAVTEAIEKAVQALILEGIKDNLWAVDEKFAAQAQEQIAAYEAEKAEMQGTDIYGVTNSIERPRLSITPYASMLRLNGDYAIRRWKPGYGLNVNYNLTPKWGVQANGFIGSFTTFTADRSFTLDRNWRTADLSAVYTGLPFQRYTPFGSLGVGVSQTATGNGFANNLKTFSYAKAGGGLEALVSDKIGFRVMADYYIMTNDLVDDVANGQLNDSFLRLSGGISFYIGRGSKKRAVSAPVLNSSPATN</sequence>
<proteinExistence type="predicted"/>
<keyword evidence="2" id="KW-0732">Signal</keyword>
<evidence type="ECO:0000256" key="1">
    <source>
        <dbReference type="ARBA" id="ARBA00022475"/>
    </source>
</evidence>
<keyword evidence="4" id="KW-0564">Palmitate</keyword>
<dbReference type="AlphaFoldDB" id="A0A8J3D234"/>
<dbReference type="GO" id="GO:0030288">
    <property type="term" value="C:outer membrane-bounded periplasmic space"/>
    <property type="evidence" value="ECO:0007669"/>
    <property type="project" value="InterPro"/>
</dbReference>
<dbReference type="Proteomes" id="UP000598271">
    <property type="component" value="Unassembled WGS sequence"/>
</dbReference>
<keyword evidence="3" id="KW-0472">Membrane</keyword>
<keyword evidence="1" id="KW-1003">Cell membrane</keyword>
<gene>
    <name evidence="6" type="ORF">GCM10007390_09820</name>
</gene>
<evidence type="ECO:0000313" key="6">
    <source>
        <dbReference type="EMBL" id="GHB58367.1"/>
    </source>
</evidence>
<dbReference type="InterPro" id="IPR005534">
    <property type="entry name" value="Curli_assmbl/transp-comp_CsgG"/>
</dbReference>
<evidence type="ECO:0000256" key="3">
    <source>
        <dbReference type="ARBA" id="ARBA00023136"/>
    </source>
</evidence>
<dbReference type="Pfam" id="PF03783">
    <property type="entry name" value="CsgG"/>
    <property type="match status" value="1"/>
</dbReference>
<accession>A0A8J3D234</accession>
<comment type="caution">
    <text evidence="6">The sequence shown here is derived from an EMBL/GenBank/DDBJ whole genome shotgun (WGS) entry which is preliminary data.</text>
</comment>